<dbReference type="EMBL" id="JANPWB010000008">
    <property type="protein sequence ID" value="KAJ1160646.1"/>
    <property type="molecule type" value="Genomic_DNA"/>
</dbReference>
<feature type="compositionally biased region" description="Basic and acidic residues" evidence="1">
    <location>
        <begin position="139"/>
        <end position="151"/>
    </location>
</feature>
<accession>A0AAV7SA05</accession>
<proteinExistence type="predicted"/>
<reference evidence="2" key="1">
    <citation type="journal article" date="2022" name="bioRxiv">
        <title>Sequencing and chromosome-scale assembly of the giantPleurodeles waltlgenome.</title>
        <authorList>
            <person name="Brown T."/>
            <person name="Elewa A."/>
            <person name="Iarovenko S."/>
            <person name="Subramanian E."/>
            <person name="Araus A.J."/>
            <person name="Petzold A."/>
            <person name="Susuki M."/>
            <person name="Suzuki K.-i.T."/>
            <person name="Hayashi T."/>
            <person name="Toyoda A."/>
            <person name="Oliveira C."/>
            <person name="Osipova E."/>
            <person name="Leigh N.D."/>
            <person name="Simon A."/>
            <person name="Yun M.H."/>
        </authorList>
    </citation>
    <scope>NUCLEOTIDE SEQUENCE</scope>
    <source>
        <strain evidence="2">20211129_DDA</strain>
        <tissue evidence="2">Liver</tissue>
    </source>
</reference>
<name>A0AAV7SA05_PLEWA</name>
<keyword evidence="3" id="KW-1185">Reference proteome</keyword>
<dbReference type="Proteomes" id="UP001066276">
    <property type="component" value="Chromosome 4_2"/>
</dbReference>
<feature type="region of interest" description="Disordered" evidence="1">
    <location>
        <begin position="100"/>
        <end position="151"/>
    </location>
</feature>
<organism evidence="2 3">
    <name type="scientific">Pleurodeles waltl</name>
    <name type="common">Iberian ribbed newt</name>
    <dbReference type="NCBI Taxonomy" id="8319"/>
    <lineage>
        <taxon>Eukaryota</taxon>
        <taxon>Metazoa</taxon>
        <taxon>Chordata</taxon>
        <taxon>Craniata</taxon>
        <taxon>Vertebrata</taxon>
        <taxon>Euteleostomi</taxon>
        <taxon>Amphibia</taxon>
        <taxon>Batrachia</taxon>
        <taxon>Caudata</taxon>
        <taxon>Salamandroidea</taxon>
        <taxon>Salamandridae</taxon>
        <taxon>Pleurodelinae</taxon>
        <taxon>Pleurodeles</taxon>
    </lineage>
</organism>
<protein>
    <submittedName>
        <fullName evidence="2">Uncharacterized protein</fullName>
    </submittedName>
</protein>
<comment type="caution">
    <text evidence="2">The sequence shown here is derived from an EMBL/GenBank/DDBJ whole genome shotgun (WGS) entry which is preliminary data.</text>
</comment>
<evidence type="ECO:0000313" key="3">
    <source>
        <dbReference type="Proteomes" id="UP001066276"/>
    </source>
</evidence>
<sequence>MTDVGCPHLFENPHLVSKKDKSLVRDCFLEHRRAAQETNEVVKSDPHSDRACADTTPHIPEVTRGDGLPIGSRTPPRELKVVKKRLPPFHGESNGCWSWCTKESTGDEERKPKEDAGPEDTALRMSGPTLGSRTAEIQCRGEDCWPRGAHE</sequence>
<feature type="compositionally biased region" description="Basic and acidic residues" evidence="1">
    <location>
        <begin position="104"/>
        <end position="116"/>
    </location>
</feature>
<gene>
    <name evidence="2" type="ORF">NDU88_001141</name>
</gene>
<evidence type="ECO:0000256" key="1">
    <source>
        <dbReference type="SAM" id="MobiDB-lite"/>
    </source>
</evidence>
<dbReference type="AlphaFoldDB" id="A0AAV7SA05"/>
<evidence type="ECO:0000313" key="2">
    <source>
        <dbReference type="EMBL" id="KAJ1160646.1"/>
    </source>
</evidence>
<feature type="compositionally biased region" description="Basic and acidic residues" evidence="1">
    <location>
        <begin position="38"/>
        <end position="52"/>
    </location>
</feature>
<feature type="region of interest" description="Disordered" evidence="1">
    <location>
        <begin position="38"/>
        <end position="76"/>
    </location>
</feature>